<proteinExistence type="predicted"/>
<evidence type="ECO:0008006" key="3">
    <source>
        <dbReference type="Google" id="ProtNLM"/>
    </source>
</evidence>
<dbReference type="EMBL" id="DTFF01000065">
    <property type="protein sequence ID" value="HGI88332.1"/>
    <property type="molecule type" value="Genomic_DNA"/>
</dbReference>
<feature type="transmembrane region" description="Helical" evidence="1">
    <location>
        <begin position="86"/>
        <end position="109"/>
    </location>
</feature>
<protein>
    <recommendedName>
        <fullName evidence="3">DUF996 domain-containing protein</fullName>
    </recommendedName>
</protein>
<accession>A0A7C4BEQ5</accession>
<keyword evidence="1" id="KW-1133">Transmembrane helix</keyword>
<feature type="transmembrane region" description="Helical" evidence="1">
    <location>
        <begin position="21"/>
        <end position="39"/>
    </location>
</feature>
<comment type="caution">
    <text evidence="2">The sequence shown here is derived from an EMBL/GenBank/DDBJ whole genome shotgun (WGS) entry which is preliminary data.</text>
</comment>
<evidence type="ECO:0000256" key="1">
    <source>
        <dbReference type="SAM" id="Phobius"/>
    </source>
</evidence>
<reference evidence="2" key="1">
    <citation type="journal article" date="2020" name="mSystems">
        <title>Genome- and Community-Level Interaction Insights into Carbon Utilization and Element Cycling Functions of Hydrothermarchaeota in Hydrothermal Sediment.</title>
        <authorList>
            <person name="Zhou Z."/>
            <person name="Liu Y."/>
            <person name="Xu W."/>
            <person name="Pan J."/>
            <person name="Luo Z.H."/>
            <person name="Li M."/>
        </authorList>
    </citation>
    <scope>NUCLEOTIDE SEQUENCE [LARGE SCALE GENOMIC DNA]</scope>
    <source>
        <strain evidence="2">SpSt-732</strain>
    </source>
</reference>
<keyword evidence="1" id="KW-0812">Transmembrane</keyword>
<keyword evidence="1" id="KW-0472">Membrane</keyword>
<gene>
    <name evidence="2" type="ORF">ENV14_08120</name>
</gene>
<organism evidence="2">
    <name type="scientific">Ignisphaera aggregans</name>
    <dbReference type="NCBI Taxonomy" id="334771"/>
    <lineage>
        <taxon>Archaea</taxon>
        <taxon>Thermoproteota</taxon>
        <taxon>Thermoprotei</taxon>
        <taxon>Desulfurococcales</taxon>
        <taxon>Desulfurococcaceae</taxon>
        <taxon>Ignisphaera</taxon>
    </lineage>
</organism>
<dbReference type="AlphaFoldDB" id="A0A7C4BEQ5"/>
<sequence length="125" mass="13817">MAFATRPTTAPPPEAESIRSLTRIAGILALVFGIILILIGVLTLIFIVGIIPLIFGIVDIVIYINCNEIIRLVDEGDYRRAKEKTLVWMIIGFILGGLIVGILLLVSYLRYDDLLRRVQAPTTPV</sequence>
<name>A0A7C4BEQ5_9CREN</name>
<evidence type="ECO:0000313" key="2">
    <source>
        <dbReference type="EMBL" id="HGI88332.1"/>
    </source>
</evidence>
<feature type="transmembrane region" description="Helical" evidence="1">
    <location>
        <begin position="45"/>
        <end position="65"/>
    </location>
</feature>